<dbReference type="SUPFAM" id="SSF141868">
    <property type="entry name" value="EAL domain-like"/>
    <property type="match status" value="1"/>
</dbReference>
<dbReference type="InterPro" id="IPR001633">
    <property type="entry name" value="EAL_dom"/>
</dbReference>
<accession>A0ABU6MLX1</accession>
<dbReference type="SMART" id="SM00052">
    <property type="entry name" value="EAL"/>
    <property type="match status" value="1"/>
</dbReference>
<evidence type="ECO:0000259" key="1">
    <source>
        <dbReference type="PROSITE" id="PS50883"/>
    </source>
</evidence>
<dbReference type="PANTHER" id="PTHR33525:SF4">
    <property type="entry name" value="CYCLIC DI-GMP PHOSPHODIESTERASE CDGJ"/>
    <property type="match status" value="1"/>
</dbReference>
<gene>
    <name evidence="3" type="ORF">P4T90_20330</name>
</gene>
<dbReference type="PROSITE" id="PS50883">
    <property type="entry name" value="EAL"/>
    <property type="match status" value="1"/>
</dbReference>
<evidence type="ECO:0000313" key="4">
    <source>
        <dbReference type="Proteomes" id="UP001341444"/>
    </source>
</evidence>
<comment type="caution">
    <text evidence="3">The sequence shown here is derived from an EMBL/GenBank/DDBJ whole genome shotgun (WGS) entry which is preliminary data.</text>
</comment>
<dbReference type="PIRSF" id="PIRSF003180">
    <property type="entry name" value="DiGMPpdiest_YuxH"/>
    <property type="match status" value="1"/>
</dbReference>
<feature type="domain" description="EAL" evidence="1">
    <location>
        <begin position="1"/>
        <end position="207"/>
    </location>
</feature>
<feature type="domain" description="HDOD" evidence="2">
    <location>
        <begin position="201"/>
        <end position="390"/>
    </location>
</feature>
<dbReference type="EMBL" id="JARMAB010000032">
    <property type="protein sequence ID" value="MED1205402.1"/>
    <property type="molecule type" value="Genomic_DNA"/>
</dbReference>
<reference evidence="3 4" key="1">
    <citation type="submission" date="2023-03" db="EMBL/GenBank/DDBJ databases">
        <title>Bacillus Genome Sequencing.</title>
        <authorList>
            <person name="Dunlap C."/>
        </authorList>
    </citation>
    <scope>NUCLEOTIDE SEQUENCE [LARGE SCALE GENOMIC DNA]</scope>
    <source>
        <strain evidence="3 4">B-23453</strain>
    </source>
</reference>
<dbReference type="Pfam" id="PF08668">
    <property type="entry name" value="HDOD"/>
    <property type="match status" value="1"/>
</dbReference>
<dbReference type="InterPro" id="IPR013976">
    <property type="entry name" value="HDOD"/>
</dbReference>
<dbReference type="Gene3D" id="3.20.20.450">
    <property type="entry name" value="EAL domain"/>
    <property type="match status" value="1"/>
</dbReference>
<protein>
    <submittedName>
        <fullName evidence="3">EAL domain-containing protein</fullName>
    </submittedName>
</protein>
<evidence type="ECO:0000313" key="3">
    <source>
        <dbReference type="EMBL" id="MED1205402.1"/>
    </source>
</evidence>
<dbReference type="InterPro" id="IPR052340">
    <property type="entry name" value="RNase_Y/CdgJ"/>
</dbReference>
<dbReference type="PROSITE" id="PS51833">
    <property type="entry name" value="HDOD"/>
    <property type="match status" value="1"/>
</dbReference>
<dbReference type="InterPro" id="IPR035919">
    <property type="entry name" value="EAL_sf"/>
</dbReference>
<dbReference type="SUPFAM" id="SSF109604">
    <property type="entry name" value="HD-domain/PDEase-like"/>
    <property type="match status" value="1"/>
</dbReference>
<organism evidence="3 4">
    <name type="scientific">Heyndrickxia acidicola</name>
    <dbReference type="NCBI Taxonomy" id="209389"/>
    <lineage>
        <taxon>Bacteria</taxon>
        <taxon>Bacillati</taxon>
        <taxon>Bacillota</taxon>
        <taxon>Bacilli</taxon>
        <taxon>Bacillales</taxon>
        <taxon>Bacillaceae</taxon>
        <taxon>Heyndrickxia</taxon>
    </lineage>
</organism>
<evidence type="ECO:0000259" key="2">
    <source>
        <dbReference type="PROSITE" id="PS51833"/>
    </source>
</evidence>
<dbReference type="PANTHER" id="PTHR33525">
    <property type="match status" value="1"/>
</dbReference>
<name>A0ABU6MLX1_9BACI</name>
<keyword evidence="4" id="KW-1185">Reference proteome</keyword>
<dbReference type="RefSeq" id="WP_066263050.1">
    <property type="nucleotide sequence ID" value="NZ_JARMAB010000032.1"/>
</dbReference>
<dbReference type="Proteomes" id="UP001341444">
    <property type="component" value="Unassembled WGS sequence"/>
</dbReference>
<dbReference type="Pfam" id="PF00563">
    <property type="entry name" value="EAL"/>
    <property type="match status" value="1"/>
</dbReference>
<proteinExistence type="predicted"/>
<dbReference type="Gene3D" id="1.10.3210.10">
    <property type="entry name" value="Hypothetical protein af1432"/>
    <property type="match status" value="1"/>
</dbReference>
<sequence>MEVFVARQPIFNRREEVAAYELLYREKSISTYSQFNGDQATVDVLINSFLNIGIEELSSGHPCFINFTFSLLQKKIPGYFHPGEIVVEILETIEPSSELVAICKELKRQGYKMALDDFDFQEHNPYSYELFKYVDMIKVDFVNTSALNRKRIETISKEFNLTLVAEKIETREEYLEARKLGYSLFQGFFFSQPVTIASEDVPSFFISYYQILRALFEKEPNFRLISERIENDLSLSYKLLKLINSPAFRPKRKIQSIRQAIILLGLKEIQKWIYILSLRENTGPVYRIKDEVIKLTLIRAKMAESLGEKLTGGPAPNYFLAGMFSLMETILSVPMEKILNKLSLEDDICDALCGKESIMHSVLLLIISVERADWDKTDALMLKLGLPLNSLHRIYYDACSWSEKILSEEVELIQG</sequence>
<dbReference type="InterPro" id="IPR014408">
    <property type="entry name" value="dGMP_Pdiesterase_EAL/HD-GYP"/>
</dbReference>